<keyword evidence="2" id="KW-1185">Reference proteome</keyword>
<accession>A0ACB7P0P2</accession>
<proteinExistence type="predicted"/>
<evidence type="ECO:0000313" key="1">
    <source>
        <dbReference type="EMBL" id="KAH6623428.1"/>
    </source>
</evidence>
<organism evidence="1 2">
    <name type="scientific">Chaetomium tenue</name>
    <dbReference type="NCBI Taxonomy" id="1854479"/>
    <lineage>
        <taxon>Eukaryota</taxon>
        <taxon>Fungi</taxon>
        <taxon>Dikarya</taxon>
        <taxon>Ascomycota</taxon>
        <taxon>Pezizomycotina</taxon>
        <taxon>Sordariomycetes</taxon>
        <taxon>Sordariomycetidae</taxon>
        <taxon>Sordariales</taxon>
        <taxon>Chaetomiaceae</taxon>
        <taxon>Chaetomium</taxon>
    </lineage>
</organism>
<evidence type="ECO:0000313" key="2">
    <source>
        <dbReference type="Proteomes" id="UP000724584"/>
    </source>
</evidence>
<protein>
    <submittedName>
        <fullName evidence="1">Uncharacterized protein</fullName>
    </submittedName>
</protein>
<sequence>MSWLRSTSSSLGRGSQYLLQGNAPIYALRASAAATACIGRIGTAQVTQTSKPFGRPPSTRRTANNDGRTSRFTRSDASQTGPPVRADGENTPTEPASTQPDSSEPTASSQFTITSQLAGSSSWGHQAEPNPNFPIPPKARKPVDTSSKEYKQFASRYVRFVVALPFLLVTSYFLYERHKVEPQLKLRIVSAGSSSTQEPSSGDK</sequence>
<comment type="caution">
    <text evidence="1">The sequence shown here is derived from an EMBL/GenBank/DDBJ whole genome shotgun (WGS) entry which is preliminary data.</text>
</comment>
<dbReference type="EMBL" id="JAGIZQ010000006">
    <property type="protein sequence ID" value="KAH6623428.1"/>
    <property type="molecule type" value="Genomic_DNA"/>
</dbReference>
<name>A0ACB7P0P2_9PEZI</name>
<dbReference type="Proteomes" id="UP000724584">
    <property type="component" value="Unassembled WGS sequence"/>
</dbReference>
<gene>
    <name evidence="1" type="ORF">F5144DRAFT_496078</name>
</gene>
<reference evidence="1 2" key="1">
    <citation type="journal article" date="2021" name="Nat. Commun.">
        <title>Genetic determinants of endophytism in the Arabidopsis root mycobiome.</title>
        <authorList>
            <person name="Mesny F."/>
            <person name="Miyauchi S."/>
            <person name="Thiergart T."/>
            <person name="Pickel B."/>
            <person name="Atanasova L."/>
            <person name="Karlsson M."/>
            <person name="Huettel B."/>
            <person name="Barry K.W."/>
            <person name="Haridas S."/>
            <person name="Chen C."/>
            <person name="Bauer D."/>
            <person name="Andreopoulos W."/>
            <person name="Pangilinan J."/>
            <person name="LaButti K."/>
            <person name="Riley R."/>
            <person name="Lipzen A."/>
            <person name="Clum A."/>
            <person name="Drula E."/>
            <person name="Henrissat B."/>
            <person name="Kohler A."/>
            <person name="Grigoriev I.V."/>
            <person name="Martin F.M."/>
            <person name="Hacquard S."/>
        </authorList>
    </citation>
    <scope>NUCLEOTIDE SEQUENCE [LARGE SCALE GENOMIC DNA]</scope>
    <source>
        <strain evidence="1 2">MPI-SDFR-AT-0079</strain>
    </source>
</reference>